<dbReference type="RefSeq" id="WP_323336904.1">
    <property type="nucleotide sequence ID" value="NZ_JAYFSI010000020.1"/>
</dbReference>
<protein>
    <submittedName>
        <fullName evidence="2">Uncharacterized protein</fullName>
    </submittedName>
</protein>
<proteinExistence type="predicted"/>
<feature type="region of interest" description="Disordered" evidence="1">
    <location>
        <begin position="1"/>
        <end position="38"/>
    </location>
</feature>
<keyword evidence="3" id="KW-1185">Reference proteome</keyword>
<accession>A0ABU5RNK3</accession>
<dbReference type="EMBL" id="JAYFSI010000020">
    <property type="protein sequence ID" value="MEA5367144.1"/>
    <property type="molecule type" value="Genomic_DNA"/>
</dbReference>
<feature type="compositionally biased region" description="Basic and acidic residues" evidence="1">
    <location>
        <begin position="27"/>
        <end position="38"/>
    </location>
</feature>
<sequence length="386" mass="43057">MDSLAGEAEAGQRLKAQALRDFQPVPEEMREDPRPGYELRLSPEDTPVPALLKYALKLIGLPSDGPGEKVAWWVDFLYQGEWCQLAHRKFGVRLTLATEASKDDAAKKMGRIVKQLRSSLSVVEKLIEDAAPDLLGAGNATVVNQHSSLRDAYEYFRERALNPAVIADKTTVIEHEGGATGTSFESGAIRMHMNAFHDMVAAITAYFSLVEHVLVLALPFSGFDPANDNLTTIIGWRWGEKFGRLLGTDGDASKYRQRLTEVVERWRNPYSHGGFEKGQGATVYLHTPGVEAAVPIGLTKVANSPLFSLLPTNETDVAEVFDLFDEIDTWLKTTMPRAMQWIDSGLNVRFDETFRSEVGAARTDEEFEYLLERADDHQSMLDNMDF</sequence>
<name>A0ABU5RNK3_9PSEU</name>
<evidence type="ECO:0000256" key="1">
    <source>
        <dbReference type="SAM" id="MobiDB-lite"/>
    </source>
</evidence>
<dbReference type="Proteomes" id="UP001304298">
    <property type="component" value="Unassembled WGS sequence"/>
</dbReference>
<reference evidence="2 3" key="1">
    <citation type="submission" date="2023-12" db="EMBL/GenBank/DDBJ databases">
        <title>Amycolatopsis sp. V23-08.</title>
        <authorList>
            <person name="Somphong A."/>
        </authorList>
    </citation>
    <scope>NUCLEOTIDE SEQUENCE [LARGE SCALE GENOMIC DNA]</scope>
    <source>
        <strain evidence="2 3">V23-08</strain>
    </source>
</reference>
<evidence type="ECO:0000313" key="2">
    <source>
        <dbReference type="EMBL" id="MEA5367144.1"/>
    </source>
</evidence>
<evidence type="ECO:0000313" key="3">
    <source>
        <dbReference type="Proteomes" id="UP001304298"/>
    </source>
</evidence>
<gene>
    <name evidence="2" type="ORF">VA596_46985</name>
</gene>
<comment type="caution">
    <text evidence="2">The sequence shown here is derived from an EMBL/GenBank/DDBJ whole genome shotgun (WGS) entry which is preliminary data.</text>
</comment>
<organism evidence="2 3">
    <name type="scientific">Amycolatopsis heterodermiae</name>
    <dbReference type="NCBI Taxonomy" id="3110235"/>
    <lineage>
        <taxon>Bacteria</taxon>
        <taxon>Bacillati</taxon>
        <taxon>Actinomycetota</taxon>
        <taxon>Actinomycetes</taxon>
        <taxon>Pseudonocardiales</taxon>
        <taxon>Pseudonocardiaceae</taxon>
        <taxon>Amycolatopsis</taxon>
    </lineage>
</organism>